<evidence type="ECO:0000259" key="2">
    <source>
        <dbReference type="Pfam" id="PF03108"/>
    </source>
</evidence>
<evidence type="ECO:0000313" key="4">
    <source>
        <dbReference type="Proteomes" id="UP001443914"/>
    </source>
</evidence>
<feature type="region of interest" description="Disordered" evidence="1">
    <location>
        <begin position="281"/>
        <end position="306"/>
    </location>
</feature>
<feature type="compositionally biased region" description="Low complexity" evidence="1">
    <location>
        <begin position="193"/>
        <end position="217"/>
    </location>
</feature>
<feature type="compositionally biased region" description="Acidic residues" evidence="1">
    <location>
        <begin position="284"/>
        <end position="306"/>
    </location>
</feature>
<comment type="caution">
    <text evidence="3">The sequence shown here is derived from an EMBL/GenBank/DDBJ whole genome shotgun (WGS) entry which is preliminary data.</text>
</comment>
<keyword evidence="4" id="KW-1185">Reference proteome</keyword>
<feature type="region of interest" description="Disordered" evidence="1">
    <location>
        <begin position="1"/>
        <end position="73"/>
    </location>
</feature>
<evidence type="ECO:0000256" key="1">
    <source>
        <dbReference type="SAM" id="MobiDB-lite"/>
    </source>
</evidence>
<dbReference type="Proteomes" id="UP001443914">
    <property type="component" value="Unassembled WGS sequence"/>
</dbReference>
<organism evidence="3 4">
    <name type="scientific">Saponaria officinalis</name>
    <name type="common">Common soapwort</name>
    <name type="synonym">Lychnis saponaria</name>
    <dbReference type="NCBI Taxonomy" id="3572"/>
    <lineage>
        <taxon>Eukaryota</taxon>
        <taxon>Viridiplantae</taxon>
        <taxon>Streptophyta</taxon>
        <taxon>Embryophyta</taxon>
        <taxon>Tracheophyta</taxon>
        <taxon>Spermatophyta</taxon>
        <taxon>Magnoliopsida</taxon>
        <taxon>eudicotyledons</taxon>
        <taxon>Gunneridae</taxon>
        <taxon>Pentapetalae</taxon>
        <taxon>Caryophyllales</taxon>
        <taxon>Caryophyllaceae</taxon>
        <taxon>Caryophylleae</taxon>
        <taxon>Saponaria</taxon>
    </lineage>
</organism>
<feature type="compositionally biased region" description="Basic and acidic residues" evidence="1">
    <location>
        <begin position="24"/>
        <end position="71"/>
    </location>
</feature>
<dbReference type="EMBL" id="JBDFQZ010000004">
    <property type="protein sequence ID" value="KAK9734909.1"/>
    <property type="molecule type" value="Genomic_DNA"/>
</dbReference>
<feature type="domain" description="Transposase MuDR plant" evidence="2">
    <location>
        <begin position="372"/>
        <end position="422"/>
    </location>
</feature>
<accession>A0AAW1LM72</accession>
<feature type="compositionally biased region" description="Basic residues" evidence="1">
    <location>
        <begin position="245"/>
        <end position="255"/>
    </location>
</feature>
<evidence type="ECO:0000313" key="3">
    <source>
        <dbReference type="EMBL" id="KAK9734909.1"/>
    </source>
</evidence>
<reference evidence="3" key="1">
    <citation type="submission" date="2024-03" db="EMBL/GenBank/DDBJ databases">
        <title>WGS assembly of Saponaria officinalis var. Norfolk2.</title>
        <authorList>
            <person name="Jenkins J."/>
            <person name="Shu S."/>
            <person name="Grimwood J."/>
            <person name="Barry K."/>
            <person name="Goodstein D."/>
            <person name="Schmutz J."/>
            <person name="Leebens-Mack J."/>
            <person name="Osbourn A."/>
        </authorList>
    </citation>
    <scope>NUCLEOTIDE SEQUENCE [LARGE SCALE GENOMIC DNA]</scope>
    <source>
        <strain evidence="3">JIC</strain>
    </source>
</reference>
<protein>
    <recommendedName>
        <fullName evidence="2">Transposase MuDR plant domain-containing protein</fullName>
    </recommendedName>
</protein>
<feature type="compositionally biased region" description="Polar residues" evidence="1">
    <location>
        <begin position="218"/>
        <end position="243"/>
    </location>
</feature>
<proteinExistence type="predicted"/>
<gene>
    <name evidence="3" type="ORF">RND81_04G171200</name>
</gene>
<dbReference type="InterPro" id="IPR004332">
    <property type="entry name" value="Transposase_MuDR"/>
</dbReference>
<dbReference type="AlphaFoldDB" id="A0AAW1LM72"/>
<dbReference type="Pfam" id="PF03108">
    <property type="entry name" value="DBD_Tnp_Mut"/>
    <property type="match status" value="1"/>
</dbReference>
<sequence length="468" mass="53231">MAKGFFRKPAPAHTDPPQGSCVRVSRERAQQPKPEARPEGEGEADPPDRTPDLKDFWRPYKPQDEPLRHDPGIFGVDDTDKCALIDVINELYDEAEANGVHLPKHPSFSYCYKMKYTELLDDNGLLEMFTRVGERKEIDIWIGQDTAPSTVLLMARQVRADNMNSTALNSVVADVVQSEGIHTSRPREKLSIRSSRVSQTSPTRSSQSSLAQAFLSQHKPSQTYSSLPIPSQPATQVTDNSQRFKMPKAKAKKRGVYMPKPVRETVVEEGIQRMATRGARVEYEVEDDESESDDSYEPSETELADDVEDMTDLEVEDNIVLSTLDCIDDGYDPYKQYEWTADERGYSSKLFENGELYDSPDFGAIRLRPWMLFMDKEHFKDVLRDYCIQEGFFVVVEKADNRRYTADRATANCDWRIHASVLLDGTSWPIKSIRSIDHACGGVRTNLLGFFVVVEKADNRRYTEMIGR</sequence>
<feature type="region of interest" description="Disordered" evidence="1">
    <location>
        <begin position="178"/>
        <end position="255"/>
    </location>
</feature>
<name>A0AAW1LM72_SAPOF</name>